<dbReference type="GeneID" id="68354461"/>
<comment type="caution">
    <text evidence="3">The sequence shown here is derived from an EMBL/GenBank/DDBJ whole genome shotgun (WGS) entry which is preliminary data.</text>
</comment>
<feature type="region of interest" description="Disordered" evidence="1">
    <location>
        <begin position="625"/>
        <end position="657"/>
    </location>
</feature>
<organism evidence="3 4">
    <name type="scientific">Hirsutella rhossiliensis</name>
    <dbReference type="NCBI Taxonomy" id="111463"/>
    <lineage>
        <taxon>Eukaryota</taxon>
        <taxon>Fungi</taxon>
        <taxon>Dikarya</taxon>
        <taxon>Ascomycota</taxon>
        <taxon>Pezizomycotina</taxon>
        <taxon>Sordariomycetes</taxon>
        <taxon>Hypocreomycetidae</taxon>
        <taxon>Hypocreales</taxon>
        <taxon>Ophiocordycipitaceae</taxon>
        <taxon>Hirsutella</taxon>
    </lineage>
</organism>
<accession>A0A9P8MWU3</accession>
<name>A0A9P8MWU3_9HYPO</name>
<evidence type="ECO:0000313" key="4">
    <source>
        <dbReference type="Proteomes" id="UP000824596"/>
    </source>
</evidence>
<dbReference type="AlphaFoldDB" id="A0A9P8MWU3"/>
<feature type="region of interest" description="Disordered" evidence="1">
    <location>
        <begin position="290"/>
        <end position="449"/>
    </location>
</feature>
<dbReference type="RefSeq" id="XP_044720335.1">
    <property type="nucleotide sequence ID" value="XM_044863803.1"/>
</dbReference>
<gene>
    <name evidence="3" type="ORF">HRG_05332</name>
</gene>
<sequence length="657" mass="69796">MKYSFLFAAVAAVQPTVYAMPAGSDSNTAAGSALPPVPAPVQAEQVATEVAENLEKVGLSQDVAEQISQEAAKDLGKGDEVKMDDVVKAIGDVGKAAADAANSNATQVAVIISAIKGVTDVTLQNDTASTAAIAAAAAAAAAGESKENVRSIAESAMSSVNEAAGNDSETLQPLSKRQFQAFNPSRACSTDICRACVPFAYDLAFRNYNLQFISSSVSAALYLFPFLSIQLFTTYTWEIGNLDPQSAAEDVEYIVVKTTRNLAGQNQMERGLAKTVSSFIGQAAESSNNIPMAQPAAPQAAQRPKEVPSESGPKDGSISTGTKPSIAPGEKPSGAALQGSPESNTDDAVVAPGDGDARQQSPPAREESDVPEPDEDCGEQAAGPPPNQVGGSEGSVGSVAPVDVQNTAPKEVSQPSKDKGSALEQGPGQPESAPENQQKPRTHDQCSQLYADPKDSKNYIICRLQLPKDSSGHKSTCFDRAFDSRGYCENLNEANQTCGDRASRTYQQCDEGRWGTEEDDFTEELAEIYKALSQCLPDAEKKFNSCLDSQIISETCYFNTVAHVYHPCMMRNTNLGVQKEAQQGCYKKAQDVFIDCWKTEQTSRLFYSCNIEALRVFRQECPKQGAGPTPNQVTESVAQVGSQNTAPPEEALHTVAH</sequence>
<protein>
    <submittedName>
        <fullName evidence="3">Uncharacterized protein</fullName>
    </submittedName>
</protein>
<evidence type="ECO:0000256" key="1">
    <source>
        <dbReference type="SAM" id="MobiDB-lite"/>
    </source>
</evidence>
<reference evidence="3" key="1">
    <citation type="submission" date="2021-09" db="EMBL/GenBank/DDBJ databases">
        <title>A high-quality genome of the endoparasitic fungus Hirsutella rhossiliensis with a comparison of Hirsutella genomes reveals transposable elements contributing to genome size variation.</title>
        <authorList>
            <person name="Lin R."/>
            <person name="Jiao Y."/>
            <person name="Sun X."/>
            <person name="Ling J."/>
            <person name="Xie B."/>
            <person name="Cheng X."/>
        </authorList>
    </citation>
    <scope>NUCLEOTIDE SEQUENCE</scope>
    <source>
        <strain evidence="3">HR02</strain>
    </source>
</reference>
<keyword evidence="2" id="KW-0732">Signal</keyword>
<feature type="signal peptide" evidence="2">
    <location>
        <begin position="1"/>
        <end position="19"/>
    </location>
</feature>
<feature type="compositionally biased region" description="Low complexity" evidence="1">
    <location>
        <begin position="291"/>
        <end position="302"/>
    </location>
</feature>
<keyword evidence="4" id="KW-1185">Reference proteome</keyword>
<evidence type="ECO:0000256" key="2">
    <source>
        <dbReference type="SAM" id="SignalP"/>
    </source>
</evidence>
<feature type="compositionally biased region" description="Polar residues" evidence="1">
    <location>
        <begin position="629"/>
        <end position="646"/>
    </location>
</feature>
<feature type="compositionally biased region" description="Acidic residues" evidence="1">
    <location>
        <begin position="369"/>
        <end position="378"/>
    </location>
</feature>
<feature type="chain" id="PRO_5040249386" evidence="2">
    <location>
        <begin position="20"/>
        <end position="657"/>
    </location>
</feature>
<dbReference type="EMBL" id="JAIZPD010000005">
    <property type="protein sequence ID" value="KAH0962822.1"/>
    <property type="molecule type" value="Genomic_DNA"/>
</dbReference>
<evidence type="ECO:0000313" key="3">
    <source>
        <dbReference type="EMBL" id="KAH0962822.1"/>
    </source>
</evidence>
<proteinExistence type="predicted"/>
<dbReference type="Proteomes" id="UP000824596">
    <property type="component" value="Unassembled WGS sequence"/>
</dbReference>